<dbReference type="OrthoDB" id="433738at2759"/>
<dbReference type="Gene3D" id="1.25.40.10">
    <property type="entry name" value="Tetratricopeptide repeat domain"/>
    <property type="match status" value="1"/>
</dbReference>
<dbReference type="GO" id="GO:0051879">
    <property type="term" value="F:Hsp90 protein binding"/>
    <property type="evidence" value="ECO:0007669"/>
    <property type="project" value="TreeGrafter"/>
</dbReference>
<evidence type="ECO:0000256" key="2">
    <source>
        <dbReference type="ARBA" id="ARBA00022803"/>
    </source>
</evidence>
<reference evidence="4 5" key="1">
    <citation type="submission" date="2018-08" db="EMBL/GenBank/DDBJ databases">
        <title>Genome and evolution of the arbuscular mycorrhizal fungus Diversispora epigaea (formerly Glomus versiforme) and its bacterial endosymbionts.</title>
        <authorList>
            <person name="Sun X."/>
            <person name="Fei Z."/>
            <person name="Harrison M."/>
        </authorList>
    </citation>
    <scope>NUCLEOTIDE SEQUENCE [LARGE SCALE GENOMIC DNA]</scope>
    <source>
        <strain evidence="4 5">IT104</strain>
    </source>
</reference>
<evidence type="ECO:0000256" key="1">
    <source>
        <dbReference type="ARBA" id="ARBA00022737"/>
    </source>
</evidence>
<dbReference type="Proteomes" id="UP000266861">
    <property type="component" value="Unassembled WGS sequence"/>
</dbReference>
<dbReference type="SMART" id="SM00028">
    <property type="entry name" value="TPR"/>
    <property type="match status" value="3"/>
</dbReference>
<sequence length="195" mass="22447">MSTYKNIDLMIDGSMVYCRPHRSESCSECNLELSPLNSLYKALSQVHGDIPPPNAINPNIARQIMSLKENGNKNLKEQNYEEAIKYYTYAIEFSFQRPIWEPHELTAQEVAYCLGKRSLAYLSINSLVNAYVDAEWGIRIKPDSVECYFRKGKALTKMKRYEEAVKAFELGLEYVPNDEDFKNALEEALKLVKND</sequence>
<dbReference type="PANTHER" id="PTHR22904:SF523">
    <property type="entry name" value="STRESS-INDUCED-PHOSPHOPROTEIN 1"/>
    <property type="match status" value="1"/>
</dbReference>
<accession>A0A397GB97</accession>
<dbReference type="PROSITE" id="PS50005">
    <property type="entry name" value="TPR"/>
    <property type="match status" value="1"/>
</dbReference>
<proteinExistence type="predicted"/>
<keyword evidence="2 3" id="KW-0802">TPR repeat</keyword>
<evidence type="ECO:0000256" key="3">
    <source>
        <dbReference type="PROSITE-ProRule" id="PRU00339"/>
    </source>
</evidence>
<evidence type="ECO:0000313" key="5">
    <source>
        <dbReference type="Proteomes" id="UP000266861"/>
    </source>
</evidence>
<organism evidence="4 5">
    <name type="scientific">Diversispora epigaea</name>
    <dbReference type="NCBI Taxonomy" id="1348612"/>
    <lineage>
        <taxon>Eukaryota</taxon>
        <taxon>Fungi</taxon>
        <taxon>Fungi incertae sedis</taxon>
        <taxon>Mucoromycota</taxon>
        <taxon>Glomeromycotina</taxon>
        <taxon>Glomeromycetes</taxon>
        <taxon>Diversisporales</taxon>
        <taxon>Diversisporaceae</taxon>
        <taxon>Diversispora</taxon>
    </lineage>
</organism>
<dbReference type="InterPro" id="IPR019734">
    <property type="entry name" value="TPR_rpt"/>
</dbReference>
<evidence type="ECO:0000313" key="4">
    <source>
        <dbReference type="EMBL" id="RHZ47359.1"/>
    </source>
</evidence>
<name>A0A397GB97_9GLOM</name>
<keyword evidence="5" id="KW-1185">Reference proteome</keyword>
<dbReference type="InterPro" id="IPR013105">
    <property type="entry name" value="TPR_2"/>
</dbReference>
<keyword evidence="1" id="KW-0677">Repeat</keyword>
<dbReference type="InterPro" id="IPR011990">
    <property type="entry name" value="TPR-like_helical_dom_sf"/>
</dbReference>
<dbReference type="STRING" id="1348612.A0A397GB97"/>
<dbReference type="PANTHER" id="PTHR22904">
    <property type="entry name" value="TPR REPEAT CONTAINING PROTEIN"/>
    <property type="match status" value="1"/>
</dbReference>
<protein>
    <submittedName>
        <fullName evidence="4">Uncharacterized protein</fullName>
    </submittedName>
</protein>
<comment type="caution">
    <text evidence="4">The sequence shown here is derived from an EMBL/GenBank/DDBJ whole genome shotgun (WGS) entry which is preliminary data.</text>
</comment>
<dbReference type="Pfam" id="PF07719">
    <property type="entry name" value="TPR_2"/>
    <property type="match status" value="1"/>
</dbReference>
<dbReference type="EMBL" id="PQFF01000492">
    <property type="protein sequence ID" value="RHZ47359.1"/>
    <property type="molecule type" value="Genomic_DNA"/>
</dbReference>
<gene>
    <name evidence="4" type="ORF">Glove_585g68</name>
</gene>
<dbReference type="AlphaFoldDB" id="A0A397GB97"/>
<dbReference type="SUPFAM" id="SSF48452">
    <property type="entry name" value="TPR-like"/>
    <property type="match status" value="1"/>
</dbReference>
<feature type="repeat" description="TPR" evidence="3">
    <location>
        <begin position="145"/>
        <end position="178"/>
    </location>
</feature>